<dbReference type="AlphaFoldDB" id="A0A7S4AHQ8"/>
<gene>
    <name evidence="7" type="ORF">PAUS00366_LOCUS8879</name>
</gene>
<dbReference type="GO" id="GO:0000783">
    <property type="term" value="C:nuclear telomere cap complex"/>
    <property type="evidence" value="ECO:0007669"/>
    <property type="project" value="TreeGrafter"/>
</dbReference>
<feature type="region of interest" description="Disordered" evidence="5">
    <location>
        <begin position="384"/>
        <end position="419"/>
    </location>
</feature>
<feature type="compositionally biased region" description="Basic and acidic residues" evidence="5">
    <location>
        <begin position="645"/>
        <end position="659"/>
    </location>
</feature>
<evidence type="ECO:0000259" key="6">
    <source>
        <dbReference type="SMART" id="SM00976"/>
    </source>
</evidence>
<dbReference type="Pfam" id="PF02765">
    <property type="entry name" value="POT1"/>
    <property type="match status" value="1"/>
</dbReference>
<sequence length="1222" mass="137620">MKSSSTASTSTNNGREALSLSLSPKTKHAQNHSKDKDGDEHDKHENNSNDEALGSGLATFFGDFFPCQTDVNGRPIGFSTNLSRVNIPTQQQEQQDHNTSIADAASPGHGNYNGDANFTEAMVGVKYVDGGLTHEQWRTSEKKYLTEYLNHRLHPQPSASSVSSASSSTSSSSLSHDQEEEGERMEPELQLAMETQESEQQQPFSPPGRNNSLGENKKRNRRRRRRTFVPCIEDCLHDPTKLEYLDLYTRTLTLNLSRIHTVWRLRDTRRCGRGAFAKRSIAKPVFERCAHSAVLVSGKRKRLSASRNQSQLQLQRPVFEETEEDGPVAAIYQKVVHFDVEQLRVPVPTEGGEQQQQHKHHQQRIKVFFYNSYATAVSEWIEQQQQQQDQQRKKKNRSAKKNGRQHRSNVAASSTTIRTMDTATSATTDVISTTATTDIVMSLSNVPAICIFPFGNDPRNWRGKQELVDYCLCIGDESMARDNKSHQRGNKNSSNEIIDKHIRFDSAELEIRLMPVVSKRTTTTTTTTDRTTTAVGSIITSDTKVDLDTSSELILSRRALEMKDSLVSSADEGPRTAEALENREHVAQETSTNAAGEIMRRPLQQSWDKYTKHRNNYSGRDRLEQTRPVPAVTGPNQSGIVATTSDRRQSTLHPDRRPPLQEQNQQVCKEAQSRTPNQDYGVKNEVEPMLFTGVAQRMDSPSVHYARLVDISDMVRKSMDAGKGCNLRVNLYASVVTATPPRMTKRGDWVISATLIDDSYQALPMTINVFCKEKNRLPQLVWMGDVIRIHRAGLEIWNEKIQLVGLKPTQYVVIRKVESTWQACPTALNNFAFNPSDIERSQALWRWAKQHHSKENQSIGSDHRFTLAELHKLKKEDDNTTFQNRDITVMVIEKLSYQSSGVLPQGLLRVWDGTGNPPSDPLFMQSKILPPGPGEQREMAYARVLDQVMRASQQLQASLDFDNMGVPISLCGCASNVVVWEKAHWDLIHQHIPVGTFLRLRNVDTPQRWDGNEFRSIFMHGRSWMIALPTDNFEVSSLLHRHYERVRGSDNKAYNGEFFGGGRNSGTGCTPAAIAPLSYLPSLKFVGNGLSRFRKQPESTTARVFTGAVYVYVHVCAFLEDDNRYGADTKSMQIITVADRSGIIPVNVTEEVRRQLLLVRGREEAADSSSSLVSGGRTSLSKTEAFDSTKRFLVTILMFDFDSDEDRDGKRQYVLTKLAPID</sequence>
<evidence type="ECO:0000256" key="5">
    <source>
        <dbReference type="SAM" id="MobiDB-lite"/>
    </source>
</evidence>
<dbReference type="InterPro" id="IPR011564">
    <property type="entry name" value="Telomer_end-bd_POT1/Cdc13"/>
</dbReference>
<dbReference type="InterPro" id="IPR028389">
    <property type="entry name" value="POT1"/>
</dbReference>
<feature type="region of interest" description="Disordered" evidence="5">
    <location>
        <begin position="1"/>
        <end position="51"/>
    </location>
</feature>
<evidence type="ECO:0000256" key="4">
    <source>
        <dbReference type="ARBA" id="ARBA00023125"/>
    </source>
</evidence>
<evidence type="ECO:0000256" key="3">
    <source>
        <dbReference type="ARBA" id="ARBA00022895"/>
    </source>
</evidence>
<feature type="region of interest" description="Disordered" evidence="5">
    <location>
        <begin position="585"/>
        <end position="665"/>
    </location>
</feature>
<evidence type="ECO:0000256" key="1">
    <source>
        <dbReference type="ARBA" id="ARBA00004574"/>
    </source>
</evidence>
<dbReference type="SMART" id="SM00976">
    <property type="entry name" value="Telo_bind"/>
    <property type="match status" value="1"/>
</dbReference>
<feature type="compositionally biased region" description="Polar residues" evidence="5">
    <location>
        <begin position="408"/>
        <end position="419"/>
    </location>
</feature>
<keyword evidence="3" id="KW-0779">Telomere</keyword>
<dbReference type="GO" id="GO:0098505">
    <property type="term" value="F:G-rich strand telomeric DNA binding"/>
    <property type="evidence" value="ECO:0007669"/>
    <property type="project" value="TreeGrafter"/>
</dbReference>
<dbReference type="GO" id="GO:0032210">
    <property type="term" value="P:regulation of telomere maintenance via telomerase"/>
    <property type="evidence" value="ECO:0007669"/>
    <property type="project" value="TreeGrafter"/>
</dbReference>
<protein>
    <recommendedName>
        <fullName evidence="6">Telomeric single stranded DNA binding POT1/Cdc13 domain-containing protein</fullName>
    </recommendedName>
</protein>
<evidence type="ECO:0000256" key="2">
    <source>
        <dbReference type="ARBA" id="ARBA00022454"/>
    </source>
</evidence>
<evidence type="ECO:0000313" key="7">
    <source>
        <dbReference type="EMBL" id="CAE0716127.1"/>
    </source>
</evidence>
<dbReference type="GO" id="GO:0016233">
    <property type="term" value="P:telomere capping"/>
    <property type="evidence" value="ECO:0007669"/>
    <property type="project" value="TreeGrafter"/>
</dbReference>
<name>A0A7S4AHQ8_9STRA</name>
<feature type="compositionally biased region" description="Basic and acidic residues" evidence="5">
    <location>
        <begin position="32"/>
        <end position="47"/>
    </location>
</feature>
<keyword evidence="4" id="KW-0238">DNA-binding</keyword>
<feature type="compositionally biased region" description="Basic residues" evidence="5">
    <location>
        <begin position="392"/>
        <end position="407"/>
    </location>
</feature>
<keyword evidence="2" id="KW-0158">Chromosome</keyword>
<dbReference type="Gene3D" id="2.40.50.140">
    <property type="entry name" value="Nucleic acid-binding proteins"/>
    <property type="match status" value="1"/>
</dbReference>
<dbReference type="GO" id="GO:0010521">
    <property type="term" value="F:telomerase inhibitor activity"/>
    <property type="evidence" value="ECO:0007669"/>
    <property type="project" value="TreeGrafter"/>
</dbReference>
<dbReference type="PANTHER" id="PTHR14513:SF0">
    <property type="entry name" value="PROTECTION OF TELOMERES PROTEIN 1"/>
    <property type="match status" value="1"/>
</dbReference>
<feature type="compositionally biased region" description="Low complexity" evidence="5">
    <location>
        <begin position="158"/>
        <end position="175"/>
    </location>
</feature>
<reference evidence="7" key="1">
    <citation type="submission" date="2021-01" db="EMBL/GenBank/DDBJ databases">
        <authorList>
            <person name="Corre E."/>
            <person name="Pelletier E."/>
            <person name="Niang G."/>
            <person name="Scheremetjew M."/>
            <person name="Finn R."/>
            <person name="Kale V."/>
            <person name="Holt S."/>
            <person name="Cochrane G."/>
            <person name="Meng A."/>
            <person name="Brown T."/>
            <person name="Cohen L."/>
        </authorList>
    </citation>
    <scope>NUCLEOTIDE SEQUENCE</scope>
    <source>
        <strain evidence="7">10249 10 AB</strain>
    </source>
</reference>
<feature type="compositionally biased region" description="Polar residues" evidence="5">
    <location>
        <begin position="634"/>
        <end position="644"/>
    </location>
</feature>
<dbReference type="PANTHER" id="PTHR14513">
    <property type="entry name" value="PROTECTION OF TELOMERES 1"/>
    <property type="match status" value="1"/>
</dbReference>
<accession>A0A7S4AHQ8</accession>
<organism evidence="7">
    <name type="scientific">Pseudo-nitzschia australis</name>
    <dbReference type="NCBI Taxonomy" id="44445"/>
    <lineage>
        <taxon>Eukaryota</taxon>
        <taxon>Sar</taxon>
        <taxon>Stramenopiles</taxon>
        <taxon>Ochrophyta</taxon>
        <taxon>Bacillariophyta</taxon>
        <taxon>Bacillariophyceae</taxon>
        <taxon>Bacillariophycidae</taxon>
        <taxon>Bacillariales</taxon>
        <taxon>Bacillariaceae</taxon>
        <taxon>Pseudo-nitzschia</taxon>
    </lineage>
</organism>
<feature type="region of interest" description="Disordered" evidence="5">
    <location>
        <begin position="154"/>
        <end position="223"/>
    </location>
</feature>
<dbReference type="EMBL" id="HBIX01011822">
    <property type="protein sequence ID" value="CAE0716127.1"/>
    <property type="molecule type" value="Transcribed_RNA"/>
</dbReference>
<proteinExistence type="predicted"/>
<dbReference type="SUPFAM" id="SSF50249">
    <property type="entry name" value="Nucleic acid-binding proteins"/>
    <property type="match status" value="1"/>
</dbReference>
<dbReference type="InterPro" id="IPR012340">
    <property type="entry name" value="NA-bd_OB-fold"/>
</dbReference>
<comment type="subcellular location">
    <subcellularLocation>
        <location evidence="1">Chromosome</location>
        <location evidence="1">Telomere</location>
    </subcellularLocation>
</comment>
<feature type="domain" description="Telomeric single stranded DNA binding POT1/Cdc13" evidence="6">
    <location>
        <begin position="716"/>
        <end position="849"/>
    </location>
</feature>
<feature type="compositionally biased region" description="Low complexity" evidence="5">
    <location>
        <begin position="1"/>
        <end position="11"/>
    </location>
</feature>